<dbReference type="Pfam" id="PF20057">
    <property type="entry name" value="DUF6456"/>
    <property type="match status" value="1"/>
</dbReference>
<feature type="compositionally biased region" description="Basic and acidic residues" evidence="1">
    <location>
        <begin position="86"/>
        <end position="101"/>
    </location>
</feature>
<dbReference type="EMBL" id="WTUX01000011">
    <property type="protein sequence ID" value="MZR13263.1"/>
    <property type="molecule type" value="Genomic_DNA"/>
</dbReference>
<evidence type="ECO:0000259" key="2">
    <source>
        <dbReference type="Pfam" id="PF20057"/>
    </source>
</evidence>
<feature type="domain" description="DUF6456" evidence="2">
    <location>
        <begin position="214"/>
        <end position="352"/>
    </location>
</feature>
<dbReference type="InterPro" id="IPR045599">
    <property type="entry name" value="DUF6456"/>
</dbReference>
<proteinExistence type="predicted"/>
<evidence type="ECO:0000313" key="4">
    <source>
        <dbReference type="Proteomes" id="UP000467322"/>
    </source>
</evidence>
<name>A0A845M703_9RHOB</name>
<reference evidence="3 4" key="1">
    <citation type="submission" date="2019-12" db="EMBL/GenBank/DDBJ databases">
        <title>Maritimibacter sp. nov. sp. isolated from sea sand.</title>
        <authorList>
            <person name="Kim J."/>
            <person name="Jeong S.E."/>
            <person name="Jung H.S."/>
            <person name="Jeon C.O."/>
        </authorList>
    </citation>
    <scope>NUCLEOTIDE SEQUENCE [LARGE SCALE GENOMIC DNA]</scope>
    <source>
        <strain evidence="3 4">DP07</strain>
    </source>
</reference>
<sequence length="363" mass="39599">MQSSAPRTSGGQDRVPDWVPLGIRAYLDHVEGGQSYRHVARQHGVHASTVMRQVQRTECLRDDPLADAALRSLETLWRGQGRPGGSRRDGGIARMDRTPRDQEKLDRDTLRALRALTEPGAMLVIADGIEEAVIVKSGPDDRPVRRAVVSRDVAEILALKEWIEGRTKGKLARYTITPAGRTELGRLVARSESRQVALNEGGVDGPCGVRPRMRSAGAEAPLRVLARRKRNDGAAFLTPEMVRAAERFRESHEIARAGGVLGDDAQALLAGRVHVPTPDPDGTGAVRPRQHAALESLLKALRTLGPDLGEVAILACCNETGMEDIESRLEFPARSGKIVLRIALATLVRHYARVGDEGQDMIY</sequence>
<dbReference type="RefSeq" id="WP_161351360.1">
    <property type="nucleotide sequence ID" value="NZ_WTUX01000011.1"/>
</dbReference>
<evidence type="ECO:0000256" key="1">
    <source>
        <dbReference type="SAM" id="MobiDB-lite"/>
    </source>
</evidence>
<organism evidence="3 4">
    <name type="scientific">Maritimibacter harenae</name>
    <dbReference type="NCBI Taxonomy" id="2606218"/>
    <lineage>
        <taxon>Bacteria</taxon>
        <taxon>Pseudomonadati</taxon>
        <taxon>Pseudomonadota</taxon>
        <taxon>Alphaproteobacteria</taxon>
        <taxon>Rhodobacterales</taxon>
        <taxon>Roseobacteraceae</taxon>
        <taxon>Maritimibacter</taxon>
    </lineage>
</organism>
<protein>
    <submittedName>
        <fullName evidence="3">Helix-turn-helix domain-containing protein</fullName>
    </submittedName>
</protein>
<dbReference type="Proteomes" id="UP000467322">
    <property type="component" value="Unassembled WGS sequence"/>
</dbReference>
<feature type="region of interest" description="Disordered" evidence="1">
    <location>
        <begin position="78"/>
        <end position="101"/>
    </location>
</feature>
<evidence type="ECO:0000313" key="3">
    <source>
        <dbReference type="EMBL" id="MZR13263.1"/>
    </source>
</evidence>
<gene>
    <name evidence="3" type="ORF">GQE99_09555</name>
</gene>
<keyword evidence="4" id="KW-1185">Reference proteome</keyword>
<accession>A0A845M703</accession>
<dbReference type="AlphaFoldDB" id="A0A845M703"/>
<comment type="caution">
    <text evidence="3">The sequence shown here is derived from an EMBL/GenBank/DDBJ whole genome shotgun (WGS) entry which is preliminary data.</text>
</comment>